<accession>A0A151I4X0</accession>
<dbReference type="STRING" id="520822.A0A151I4X0"/>
<sequence length="273" mass="32180">MPIKKQCLQDLTKIYLLFLKFYITPLFMSLNNTTSWLILTEVNIPNNKIDVLPRKLGALHCLRRLNLSHNCLSRYSGWIWLKEAQIKKTLRFLDISNNSLFEISEYIWSLNALVELKMSHNMLRRLPQGIEKVRNLSILDLSHNMLMYLPAGIINLRLQTIDISMNPLVASRSNWINKIIFPSLIQFAAKVLQQYCRDKYIIFQWDKLNEHISKNKINNCIYCGNICTTPYVYAAEPLQPIFEIALIVIRQTSEMPVVLYEFYYCFPECREDY</sequence>
<dbReference type="PRINTS" id="PR00019">
    <property type="entry name" value="LEURICHRPT"/>
</dbReference>
<reference evidence="3 4" key="1">
    <citation type="submission" date="2015-09" db="EMBL/GenBank/DDBJ databases">
        <title>Atta colombica WGS genome.</title>
        <authorList>
            <person name="Nygaard S."/>
            <person name="Hu H."/>
            <person name="Boomsma J."/>
            <person name="Zhang G."/>
        </authorList>
    </citation>
    <scope>NUCLEOTIDE SEQUENCE [LARGE SCALE GENOMIC DNA]</scope>
    <source>
        <strain evidence="3">Treedump-2</strain>
        <tissue evidence="3">Whole body</tissue>
    </source>
</reference>
<evidence type="ECO:0000313" key="3">
    <source>
        <dbReference type="EMBL" id="KYM84870.1"/>
    </source>
</evidence>
<dbReference type="SUPFAM" id="SSF52058">
    <property type="entry name" value="L domain-like"/>
    <property type="match status" value="1"/>
</dbReference>
<protein>
    <submittedName>
        <fullName evidence="3">Leucine-rich repeat-containing protein 40</fullName>
    </submittedName>
</protein>
<dbReference type="InterPro" id="IPR032675">
    <property type="entry name" value="LRR_dom_sf"/>
</dbReference>
<dbReference type="PROSITE" id="PS51450">
    <property type="entry name" value="LRR"/>
    <property type="match status" value="2"/>
</dbReference>
<dbReference type="Gene3D" id="3.80.10.10">
    <property type="entry name" value="Ribonuclease Inhibitor"/>
    <property type="match status" value="2"/>
</dbReference>
<dbReference type="Proteomes" id="UP000078540">
    <property type="component" value="Unassembled WGS sequence"/>
</dbReference>
<dbReference type="InterPro" id="IPR001611">
    <property type="entry name" value="Leu-rich_rpt"/>
</dbReference>
<dbReference type="AlphaFoldDB" id="A0A151I4X0"/>
<keyword evidence="1" id="KW-0433">Leucine-rich repeat</keyword>
<keyword evidence="2" id="KW-0677">Repeat</keyword>
<evidence type="ECO:0000256" key="1">
    <source>
        <dbReference type="ARBA" id="ARBA00022614"/>
    </source>
</evidence>
<dbReference type="InterPro" id="IPR003591">
    <property type="entry name" value="Leu-rich_rpt_typical-subtyp"/>
</dbReference>
<proteinExistence type="predicted"/>
<gene>
    <name evidence="3" type="ORF">ALC53_05019</name>
</gene>
<dbReference type="PANTHER" id="PTHR48051:SF1">
    <property type="entry name" value="RAS SUPPRESSOR PROTEIN 1"/>
    <property type="match status" value="1"/>
</dbReference>
<dbReference type="EMBL" id="KQ976456">
    <property type="protein sequence ID" value="KYM84870.1"/>
    <property type="molecule type" value="Genomic_DNA"/>
</dbReference>
<dbReference type="InterPro" id="IPR050216">
    <property type="entry name" value="LRR_domain-containing"/>
</dbReference>
<name>A0A151I4X0_9HYME</name>
<dbReference type="Pfam" id="PF13855">
    <property type="entry name" value="LRR_8"/>
    <property type="match status" value="1"/>
</dbReference>
<dbReference type="GO" id="GO:0005737">
    <property type="term" value="C:cytoplasm"/>
    <property type="evidence" value="ECO:0007669"/>
    <property type="project" value="TreeGrafter"/>
</dbReference>
<keyword evidence="4" id="KW-1185">Reference proteome</keyword>
<evidence type="ECO:0000256" key="2">
    <source>
        <dbReference type="ARBA" id="ARBA00022737"/>
    </source>
</evidence>
<dbReference type="SMART" id="SM00369">
    <property type="entry name" value="LRR_TYP"/>
    <property type="match status" value="3"/>
</dbReference>
<organism evidence="3 4">
    <name type="scientific">Atta colombica</name>
    <dbReference type="NCBI Taxonomy" id="520822"/>
    <lineage>
        <taxon>Eukaryota</taxon>
        <taxon>Metazoa</taxon>
        <taxon>Ecdysozoa</taxon>
        <taxon>Arthropoda</taxon>
        <taxon>Hexapoda</taxon>
        <taxon>Insecta</taxon>
        <taxon>Pterygota</taxon>
        <taxon>Neoptera</taxon>
        <taxon>Endopterygota</taxon>
        <taxon>Hymenoptera</taxon>
        <taxon>Apocrita</taxon>
        <taxon>Aculeata</taxon>
        <taxon>Formicoidea</taxon>
        <taxon>Formicidae</taxon>
        <taxon>Myrmicinae</taxon>
        <taxon>Atta</taxon>
    </lineage>
</organism>
<dbReference type="PANTHER" id="PTHR48051">
    <property type="match status" value="1"/>
</dbReference>
<evidence type="ECO:0000313" key="4">
    <source>
        <dbReference type="Proteomes" id="UP000078540"/>
    </source>
</evidence>